<keyword evidence="5 6" id="KW-0472">Membrane</keyword>
<evidence type="ECO:0000313" key="9">
    <source>
        <dbReference type="EMBL" id="CAL5222652.1"/>
    </source>
</evidence>
<keyword evidence="6" id="KW-1003">Cell membrane</keyword>
<dbReference type="InterPro" id="IPR007273">
    <property type="entry name" value="SCAMP"/>
</dbReference>
<evidence type="ECO:0000256" key="8">
    <source>
        <dbReference type="SAM" id="MobiDB-lite"/>
    </source>
</evidence>
<feature type="region of interest" description="Disordered" evidence="8">
    <location>
        <begin position="1"/>
        <end position="76"/>
    </location>
</feature>
<accession>A0ABP1FWY1</accession>
<reference evidence="9 10" key="1">
    <citation type="submission" date="2024-06" db="EMBL/GenBank/DDBJ databases">
        <authorList>
            <person name="Kraege A."/>
            <person name="Thomma B."/>
        </authorList>
    </citation>
    <scope>NUCLEOTIDE SEQUENCE [LARGE SCALE GENOMIC DNA]</scope>
</reference>
<dbReference type="PANTHER" id="PTHR10687:SF2">
    <property type="entry name" value="SECRETORY CARRIER-ASSOCIATED MEMBRANE PROTEIN"/>
    <property type="match status" value="1"/>
</dbReference>
<evidence type="ECO:0000256" key="1">
    <source>
        <dbReference type="ARBA" id="ARBA00004003"/>
    </source>
</evidence>
<evidence type="ECO:0000256" key="2">
    <source>
        <dbReference type="ARBA" id="ARBA00010482"/>
    </source>
</evidence>
<evidence type="ECO:0000313" key="10">
    <source>
        <dbReference type="Proteomes" id="UP001497392"/>
    </source>
</evidence>
<evidence type="ECO:0000256" key="7">
    <source>
        <dbReference type="SAM" id="Coils"/>
    </source>
</evidence>
<keyword evidence="10" id="KW-1185">Reference proteome</keyword>
<keyword evidence="6" id="KW-0813">Transport</keyword>
<feature type="transmembrane region" description="Helical" evidence="6">
    <location>
        <begin position="211"/>
        <end position="233"/>
    </location>
</feature>
<comment type="similarity">
    <text evidence="2 6">Belongs to the SCAMP family.</text>
</comment>
<feature type="transmembrane region" description="Helical" evidence="6">
    <location>
        <begin position="179"/>
        <end position="199"/>
    </location>
</feature>
<feature type="coiled-coil region" evidence="7">
    <location>
        <begin position="86"/>
        <end position="113"/>
    </location>
</feature>
<keyword evidence="6" id="KW-0968">Cytoplasmic vesicle</keyword>
<sequence>MAKDNPFSDNPFNKSEAEKVPSAGAYDTGYGSTYDPSAWGQNGHTQSASTSSAWDGGAKTAYTSPPAPVPKAVGADEDYGRRADHLDLKEKELRAKEAELRKLEQDLRSTGALKPEKNWPPCCAFTHHDIAGEIPAGEQKTVRFCYWAFLGFNIAVLFNVFGSLCALCALGPGAGRLPAFFLSACYACAGIPGAWILWYMRVYNAAIKDRAFTYAIFFLFFFIHIIFCVWSAISPPLPFSNDWSHTGFMCAIKAFGSNTFVGVIFIIGACFWTLETLWSFWCLKMVYSAFRGNGGERRLKQEVAGAMAQHAVTRGSSRV</sequence>
<dbReference type="Proteomes" id="UP001497392">
    <property type="component" value="Unassembled WGS sequence"/>
</dbReference>
<evidence type="ECO:0000256" key="6">
    <source>
        <dbReference type="RuleBase" id="RU363122"/>
    </source>
</evidence>
<comment type="function">
    <text evidence="1 6">Probably involved in membrane trafficking.</text>
</comment>
<keyword evidence="3 6" id="KW-0812">Transmembrane</keyword>
<feature type="compositionally biased region" description="Polar residues" evidence="8">
    <location>
        <begin position="30"/>
        <end position="53"/>
    </location>
</feature>
<dbReference type="EMBL" id="CAXHTA020000007">
    <property type="protein sequence ID" value="CAL5222652.1"/>
    <property type="molecule type" value="Genomic_DNA"/>
</dbReference>
<keyword evidence="7" id="KW-0175">Coiled coil</keyword>
<name>A0ABP1FWY1_9CHLO</name>
<feature type="transmembrane region" description="Helical" evidence="6">
    <location>
        <begin position="259"/>
        <end position="281"/>
    </location>
</feature>
<comment type="caution">
    <text evidence="9">The sequence shown here is derived from an EMBL/GenBank/DDBJ whole genome shotgun (WGS) entry which is preliminary data.</text>
</comment>
<feature type="transmembrane region" description="Helical" evidence="6">
    <location>
        <begin position="144"/>
        <end position="173"/>
    </location>
</feature>
<proteinExistence type="inferred from homology"/>
<protein>
    <recommendedName>
        <fullName evidence="6">Secretory carrier-associated membrane protein</fullName>
        <shortName evidence="6">Secretory carrier membrane protein</shortName>
    </recommendedName>
</protein>
<dbReference type="Pfam" id="PF04144">
    <property type="entry name" value="SCAMP"/>
    <property type="match status" value="1"/>
</dbReference>
<evidence type="ECO:0000256" key="5">
    <source>
        <dbReference type="ARBA" id="ARBA00023136"/>
    </source>
</evidence>
<evidence type="ECO:0000256" key="4">
    <source>
        <dbReference type="ARBA" id="ARBA00022989"/>
    </source>
</evidence>
<organism evidence="9 10">
    <name type="scientific">Coccomyxa viridis</name>
    <dbReference type="NCBI Taxonomy" id="1274662"/>
    <lineage>
        <taxon>Eukaryota</taxon>
        <taxon>Viridiplantae</taxon>
        <taxon>Chlorophyta</taxon>
        <taxon>core chlorophytes</taxon>
        <taxon>Trebouxiophyceae</taxon>
        <taxon>Trebouxiophyceae incertae sedis</taxon>
        <taxon>Coccomyxaceae</taxon>
        <taxon>Coccomyxa</taxon>
    </lineage>
</organism>
<keyword evidence="4 6" id="KW-1133">Transmembrane helix</keyword>
<comment type="subcellular location">
    <subcellularLocation>
        <location evidence="6">Cell membrane</location>
        <topology evidence="6">Multi-pass membrane protein</topology>
    </subcellularLocation>
    <subcellularLocation>
        <location evidence="6">Cytoplasmic vesicle</location>
        <location evidence="6">Secretory vesicle membrane</location>
        <topology evidence="6">Multi-pass membrane protein</topology>
    </subcellularLocation>
</comment>
<dbReference type="PANTHER" id="PTHR10687">
    <property type="entry name" value="SECRETORY CARRIER-ASSOCIATED MEMBRANE PROTEIN SCAMP"/>
    <property type="match status" value="1"/>
</dbReference>
<evidence type="ECO:0000256" key="3">
    <source>
        <dbReference type="ARBA" id="ARBA00022692"/>
    </source>
</evidence>
<gene>
    <name evidence="9" type="primary">g5048</name>
    <name evidence="9" type="ORF">VP750_LOCUS4311</name>
</gene>